<protein>
    <submittedName>
        <fullName evidence="1">Uncharacterized protein</fullName>
    </submittedName>
</protein>
<dbReference type="Proteomes" id="UP000007463">
    <property type="component" value="Chromosome"/>
</dbReference>
<gene>
    <name evidence="1" type="ordered locus">Fluta_1703</name>
</gene>
<dbReference type="AlphaFoldDB" id="F2IGS8"/>
<dbReference type="STRING" id="755732.Fluta_1703"/>
<reference evidence="1 2" key="1">
    <citation type="journal article" date="2011" name="Stand. Genomic Sci.">
        <title>Complete genome sequence of the gliding freshwater bacterium Fluviicola taffensis type strain (RW262).</title>
        <authorList>
            <person name="Woyke T."/>
            <person name="Chertkov O."/>
            <person name="Lapidus A."/>
            <person name="Nolan M."/>
            <person name="Lucas S."/>
            <person name="Del Rio T.G."/>
            <person name="Tice H."/>
            <person name="Cheng J.F."/>
            <person name="Tapia R."/>
            <person name="Han C."/>
            <person name="Goodwin L."/>
            <person name="Pitluck S."/>
            <person name="Liolios K."/>
            <person name="Pagani I."/>
            <person name="Ivanova N."/>
            <person name="Huntemann M."/>
            <person name="Mavromatis K."/>
            <person name="Mikhailova N."/>
            <person name="Pati A."/>
            <person name="Chen A."/>
            <person name="Palaniappan K."/>
            <person name="Land M."/>
            <person name="Hauser L."/>
            <person name="Brambilla E.M."/>
            <person name="Rohde M."/>
            <person name="Mwirichia R."/>
            <person name="Sikorski J."/>
            <person name="Tindall B.J."/>
            <person name="Goker M."/>
            <person name="Bristow J."/>
            <person name="Eisen J.A."/>
            <person name="Markowitz V."/>
            <person name="Hugenholtz P."/>
            <person name="Klenk H.P."/>
            <person name="Kyrpides N.C."/>
        </authorList>
    </citation>
    <scope>NUCLEOTIDE SEQUENCE [LARGE SCALE GENOMIC DNA]</scope>
    <source>
        <strain evidence="2">DSM 16823 / RW262 / RW262</strain>
    </source>
</reference>
<sequence>MAIEIIQIGITEAQESTWGRVYIDYKEDGVYKFAFKNWIKFEERNFDGNGSFGTEPAYTWFKSRKVTTDYMAVLEGEYDNLFLTADRYKSDYGTPSKILIRLINDLDRGLMEDINNRRGWFN</sequence>
<keyword evidence="2" id="KW-1185">Reference proteome</keyword>
<dbReference type="EMBL" id="CP002542">
    <property type="protein sequence ID" value="AEA43695.1"/>
    <property type="molecule type" value="Genomic_DNA"/>
</dbReference>
<dbReference type="HOGENOM" id="CLU_2023319_0_0_10"/>
<dbReference type="RefSeq" id="WP_013686466.1">
    <property type="nucleotide sequence ID" value="NC_015321.1"/>
</dbReference>
<proteinExistence type="predicted"/>
<organism evidence="1 2">
    <name type="scientific">Fluviicola taffensis (strain DSM 16823 / NCIMB 13979 / RW262)</name>
    <dbReference type="NCBI Taxonomy" id="755732"/>
    <lineage>
        <taxon>Bacteria</taxon>
        <taxon>Pseudomonadati</taxon>
        <taxon>Bacteroidota</taxon>
        <taxon>Flavobacteriia</taxon>
        <taxon>Flavobacteriales</taxon>
        <taxon>Crocinitomicaceae</taxon>
        <taxon>Fluviicola</taxon>
    </lineage>
</organism>
<reference evidence="2" key="2">
    <citation type="submission" date="2011-02" db="EMBL/GenBank/DDBJ databases">
        <title>The complete genome of Fluviicola taffensis DSM 16823.</title>
        <authorList>
            <consortium name="US DOE Joint Genome Institute (JGI-PGF)"/>
            <person name="Lucas S."/>
            <person name="Copeland A."/>
            <person name="Lapidus A."/>
            <person name="Bruce D."/>
            <person name="Goodwin L."/>
            <person name="Pitluck S."/>
            <person name="Kyrpides N."/>
            <person name="Mavromatis K."/>
            <person name="Ivanova N."/>
            <person name="Mikhailova N."/>
            <person name="Pagani I."/>
            <person name="Chertkov O."/>
            <person name="Detter J.C."/>
            <person name="Han C."/>
            <person name="Tapia R."/>
            <person name="Land M."/>
            <person name="Hauser L."/>
            <person name="Markowitz V."/>
            <person name="Cheng J.-F."/>
            <person name="Hugenholtz P."/>
            <person name="Woyke T."/>
            <person name="Wu D."/>
            <person name="Tindall B."/>
            <person name="Pomrenke H.G."/>
            <person name="Brambilla E."/>
            <person name="Klenk H.-P."/>
            <person name="Eisen J.A."/>
        </authorList>
    </citation>
    <scope>NUCLEOTIDE SEQUENCE [LARGE SCALE GENOMIC DNA]</scope>
    <source>
        <strain evidence="2">DSM 16823 / RW262 / RW262</strain>
    </source>
</reference>
<evidence type="ECO:0000313" key="2">
    <source>
        <dbReference type="Proteomes" id="UP000007463"/>
    </source>
</evidence>
<dbReference type="KEGG" id="fte:Fluta_1703"/>
<name>F2IGS8_FLUTR</name>
<accession>F2IGS8</accession>
<evidence type="ECO:0000313" key="1">
    <source>
        <dbReference type="EMBL" id="AEA43695.1"/>
    </source>
</evidence>